<gene>
    <name evidence="6" type="ORF">LCGC14_1350610</name>
</gene>
<dbReference type="PRINTS" id="PR00038">
    <property type="entry name" value="HTHLUXR"/>
</dbReference>
<sequence>MTEQGRFNPLDPVGILGAVRRDVDRLATGLGLPAPPGIGNPGNPGEVQVELEDALHLYLLSQQRPQESMSQTIARLSTGERLVGENLLTSAQHQVLALAAEGLSTEEIGLRLYIEPGTVRVHMKDIRRILEVPTTEEAVAAFGKPTLREREPGWWRRGAEERMARALRDAEERMTRALRESARARRARALATSPRRGELTPSQRQVLALAVEGLSNREIANKLGIHPATVGQHFSQSYQTIGLPTDVRGARREQAVAAFASAMATGAETPPTRAELEFVGWGGRRLKRPDVMGEPGLTEKEKAGVISEFQEIMGREPTRLEIDELFEEQRKL</sequence>
<evidence type="ECO:0000259" key="5">
    <source>
        <dbReference type="PROSITE" id="PS50043"/>
    </source>
</evidence>
<feature type="domain" description="HTH luxR-type" evidence="5">
    <location>
        <begin position="81"/>
        <end position="146"/>
    </location>
</feature>
<dbReference type="PROSITE" id="PS50043">
    <property type="entry name" value="HTH_LUXR_2"/>
    <property type="match status" value="1"/>
</dbReference>
<dbReference type="InterPro" id="IPR016032">
    <property type="entry name" value="Sig_transdc_resp-reg_C-effctor"/>
</dbReference>
<dbReference type="Pfam" id="PF00196">
    <property type="entry name" value="GerE"/>
    <property type="match status" value="2"/>
</dbReference>
<dbReference type="InterPro" id="IPR039420">
    <property type="entry name" value="WalR-like"/>
</dbReference>
<dbReference type="EMBL" id="LAZR01008345">
    <property type="protein sequence ID" value="KKM79367.1"/>
    <property type="molecule type" value="Genomic_DNA"/>
</dbReference>
<evidence type="ECO:0000256" key="2">
    <source>
        <dbReference type="ARBA" id="ARBA00023125"/>
    </source>
</evidence>
<name>A0A0F9NDB7_9ZZZZ</name>
<accession>A0A0F9NDB7</accession>
<dbReference type="PANTHER" id="PTHR43214">
    <property type="entry name" value="TWO-COMPONENT RESPONSE REGULATOR"/>
    <property type="match status" value="1"/>
</dbReference>
<reference evidence="6" key="1">
    <citation type="journal article" date="2015" name="Nature">
        <title>Complex archaea that bridge the gap between prokaryotes and eukaryotes.</title>
        <authorList>
            <person name="Spang A."/>
            <person name="Saw J.H."/>
            <person name="Jorgensen S.L."/>
            <person name="Zaremba-Niedzwiedzka K."/>
            <person name="Martijn J."/>
            <person name="Lind A.E."/>
            <person name="van Eijk R."/>
            <person name="Schleper C."/>
            <person name="Guy L."/>
            <person name="Ettema T.J."/>
        </authorList>
    </citation>
    <scope>NUCLEOTIDE SEQUENCE</scope>
</reference>
<proteinExistence type="predicted"/>
<keyword evidence="2" id="KW-0238">DNA-binding</keyword>
<dbReference type="GO" id="GO:0006355">
    <property type="term" value="P:regulation of DNA-templated transcription"/>
    <property type="evidence" value="ECO:0007669"/>
    <property type="project" value="InterPro"/>
</dbReference>
<evidence type="ECO:0000313" key="6">
    <source>
        <dbReference type="EMBL" id="KKM79367.1"/>
    </source>
</evidence>
<dbReference type="GO" id="GO:0003677">
    <property type="term" value="F:DNA binding"/>
    <property type="evidence" value="ECO:0007669"/>
    <property type="project" value="UniProtKB-KW"/>
</dbReference>
<dbReference type="SMART" id="SM00421">
    <property type="entry name" value="HTH_LUXR"/>
    <property type="match status" value="2"/>
</dbReference>
<dbReference type="CDD" id="cd06170">
    <property type="entry name" value="LuxR_C_like"/>
    <property type="match status" value="2"/>
</dbReference>
<organism evidence="6">
    <name type="scientific">marine sediment metagenome</name>
    <dbReference type="NCBI Taxonomy" id="412755"/>
    <lineage>
        <taxon>unclassified sequences</taxon>
        <taxon>metagenomes</taxon>
        <taxon>ecological metagenomes</taxon>
    </lineage>
</organism>
<dbReference type="AlphaFoldDB" id="A0A0F9NDB7"/>
<dbReference type="PANTHER" id="PTHR43214:SF24">
    <property type="entry name" value="TRANSCRIPTIONAL REGULATORY PROTEIN NARL-RELATED"/>
    <property type="match status" value="1"/>
</dbReference>
<evidence type="ECO:0000256" key="4">
    <source>
        <dbReference type="SAM" id="Coils"/>
    </source>
</evidence>
<keyword evidence="4" id="KW-0175">Coiled coil</keyword>
<dbReference type="Gene3D" id="1.10.10.10">
    <property type="entry name" value="Winged helix-like DNA-binding domain superfamily/Winged helix DNA-binding domain"/>
    <property type="match status" value="2"/>
</dbReference>
<keyword evidence="1" id="KW-0805">Transcription regulation</keyword>
<dbReference type="SUPFAM" id="SSF46894">
    <property type="entry name" value="C-terminal effector domain of the bipartite response regulators"/>
    <property type="match status" value="2"/>
</dbReference>
<keyword evidence="3" id="KW-0804">Transcription</keyword>
<evidence type="ECO:0000256" key="1">
    <source>
        <dbReference type="ARBA" id="ARBA00023015"/>
    </source>
</evidence>
<dbReference type="InterPro" id="IPR036388">
    <property type="entry name" value="WH-like_DNA-bd_sf"/>
</dbReference>
<feature type="coiled-coil region" evidence="4">
    <location>
        <begin position="160"/>
        <end position="187"/>
    </location>
</feature>
<comment type="caution">
    <text evidence="6">The sequence shown here is derived from an EMBL/GenBank/DDBJ whole genome shotgun (WGS) entry which is preliminary data.</text>
</comment>
<dbReference type="InterPro" id="IPR000792">
    <property type="entry name" value="Tscrpt_reg_LuxR_C"/>
</dbReference>
<evidence type="ECO:0000256" key="3">
    <source>
        <dbReference type="ARBA" id="ARBA00023163"/>
    </source>
</evidence>
<protein>
    <recommendedName>
        <fullName evidence="5">HTH luxR-type domain-containing protein</fullName>
    </recommendedName>
</protein>